<dbReference type="PANTHER" id="PTHR23033:SF14">
    <property type="entry name" value="GLYCOPROTEIN-N-ACETYLGALACTOSAMINE 3-BETA-GALACTOSYLTRANSFERASE 1-RELATED"/>
    <property type="match status" value="1"/>
</dbReference>
<evidence type="ECO:0000256" key="1">
    <source>
        <dbReference type="ARBA" id="ARBA00004606"/>
    </source>
</evidence>
<comment type="subcellular location">
    <subcellularLocation>
        <location evidence="1">Membrane</location>
        <topology evidence="1">Single-pass type II membrane protein</topology>
    </subcellularLocation>
</comment>
<dbReference type="InterPro" id="IPR026050">
    <property type="entry name" value="C1GALT1/C1GALT1_chp1"/>
</dbReference>
<evidence type="ECO:0000256" key="10">
    <source>
        <dbReference type="ARBA" id="ARBA00022989"/>
    </source>
</evidence>
<evidence type="ECO:0000313" key="15">
    <source>
        <dbReference type="Proteomes" id="UP000015101"/>
    </source>
</evidence>
<dbReference type="InParanoid" id="T1FYR7"/>
<dbReference type="HOGENOM" id="CLU_035857_1_0_1"/>
<evidence type="ECO:0000256" key="11">
    <source>
        <dbReference type="ARBA" id="ARBA00023136"/>
    </source>
</evidence>
<dbReference type="eggNOG" id="KOG2246">
    <property type="taxonomic scope" value="Eukaryota"/>
</dbReference>
<dbReference type="GeneID" id="20213965"/>
<protein>
    <recommendedName>
        <fullName evidence="4">N-acetylgalactosaminide beta-1,3-galactosyltransferase</fullName>
        <ecNumber evidence="4">2.4.1.122</ecNumber>
    </recommendedName>
</protein>
<dbReference type="KEGG" id="hro:HELRODRAFT_66826"/>
<dbReference type="EC" id="2.4.1.122" evidence="4"/>
<evidence type="ECO:0000256" key="9">
    <source>
        <dbReference type="ARBA" id="ARBA00022968"/>
    </source>
</evidence>
<comment type="similarity">
    <text evidence="3">Belongs to the glycosyltransferase 31 family. Beta3-Gal-T subfamily.</text>
</comment>
<keyword evidence="6" id="KW-0808">Transferase</keyword>
<evidence type="ECO:0000256" key="4">
    <source>
        <dbReference type="ARBA" id="ARBA00012557"/>
    </source>
</evidence>
<keyword evidence="8" id="KW-0547">Nucleotide-binding</keyword>
<keyword evidence="5" id="KW-0328">Glycosyltransferase</keyword>
<evidence type="ECO:0000259" key="12">
    <source>
        <dbReference type="Pfam" id="PF02434"/>
    </source>
</evidence>
<dbReference type="EnsemblMetazoa" id="HelroT66826">
    <property type="protein sequence ID" value="HelroP66826"/>
    <property type="gene ID" value="HelroG66826"/>
</dbReference>
<dbReference type="EMBL" id="KB097143">
    <property type="protein sequence ID" value="ESN99286.1"/>
    <property type="molecule type" value="Genomic_DNA"/>
</dbReference>
<evidence type="ECO:0000256" key="5">
    <source>
        <dbReference type="ARBA" id="ARBA00022676"/>
    </source>
</evidence>
<evidence type="ECO:0000313" key="13">
    <source>
        <dbReference type="EMBL" id="ESN99286.1"/>
    </source>
</evidence>
<reference evidence="14" key="3">
    <citation type="submission" date="2015-06" db="UniProtKB">
        <authorList>
            <consortium name="EnsemblMetazoa"/>
        </authorList>
    </citation>
    <scope>IDENTIFICATION</scope>
</reference>
<dbReference type="STRING" id="6412.T1FYR7"/>
<keyword evidence="15" id="KW-1185">Reference proteome</keyword>
<evidence type="ECO:0000256" key="2">
    <source>
        <dbReference type="ARBA" id="ARBA00004922"/>
    </source>
</evidence>
<dbReference type="CTD" id="20213965"/>
<accession>T1FYR7</accession>
<dbReference type="RefSeq" id="XP_009022479.1">
    <property type="nucleotide sequence ID" value="XM_009024231.1"/>
</dbReference>
<evidence type="ECO:0000256" key="7">
    <source>
        <dbReference type="ARBA" id="ARBA00022692"/>
    </source>
</evidence>
<dbReference type="Proteomes" id="UP000015101">
    <property type="component" value="Unassembled WGS sequence"/>
</dbReference>
<dbReference type="PANTHER" id="PTHR23033">
    <property type="entry name" value="BETA1,3-GALACTOSYLTRANSFERASE"/>
    <property type="match status" value="1"/>
</dbReference>
<dbReference type="InterPro" id="IPR003378">
    <property type="entry name" value="Fringe-like_glycosylTrfase"/>
</dbReference>
<proteinExistence type="inferred from homology"/>
<dbReference type="Pfam" id="PF02434">
    <property type="entry name" value="Fringe"/>
    <property type="match status" value="1"/>
</dbReference>
<gene>
    <name evidence="14" type="primary">20213965</name>
    <name evidence="13" type="ORF">HELRODRAFT_66826</name>
</gene>
<dbReference type="GO" id="GO:0016263">
    <property type="term" value="F:glycoprotein-N-acetylgalactosamine 3-beta-galactosyltransferase activity"/>
    <property type="evidence" value="ECO:0000318"/>
    <property type="project" value="GO_Central"/>
</dbReference>
<keyword evidence="10" id="KW-1133">Transmembrane helix</keyword>
<dbReference type="Gene3D" id="3.90.550.50">
    <property type="match status" value="1"/>
</dbReference>
<evidence type="ECO:0000256" key="6">
    <source>
        <dbReference type="ARBA" id="ARBA00022679"/>
    </source>
</evidence>
<reference evidence="15" key="1">
    <citation type="submission" date="2012-12" db="EMBL/GenBank/DDBJ databases">
        <authorList>
            <person name="Hellsten U."/>
            <person name="Grimwood J."/>
            <person name="Chapman J.A."/>
            <person name="Shapiro H."/>
            <person name="Aerts A."/>
            <person name="Otillar R.P."/>
            <person name="Terry A.Y."/>
            <person name="Boore J.L."/>
            <person name="Simakov O."/>
            <person name="Marletaz F."/>
            <person name="Cho S.-J."/>
            <person name="Edsinger-Gonzales E."/>
            <person name="Havlak P."/>
            <person name="Kuo D.-H."/>
            <person name="Larsson T."/>
            <person name="Lv J."/>
            <person name="Arendt D."/>
            <person name="Savage R."/>
            <person name="Osoegawa K."/>
            <person name="de Jong P."/>
            <person name="Lindberg D.R."/>
            <person name="Seaver E.C."/>
            <person name="Weisblat D.A."/>
            <person name="Putnam N.H."/>
            <person name="Grigoriev I.V."/>
            <person name="Rokhsar D.S."/>
        </authorList>
    </citation>
    <scope>NUCLEOTIDE SEQUENCE</scope>
</reference>
<keyword evidence="11" id="KW-0472">Membrane</keyword>
<dbReference type="UniPathway" id="UPA00378"/>
<dbReference type="GO" id="GO:0000166">
    <property type="term" value="F:nucleotide binding"/>
    <property type="evidence" value="ECO:0007669"/>
    <property type="project" value="UniProtKB-KW"/>
</dbReference>
<evidence type="ECO:0000256" key="8">
    <source>
        <dbReference type="ARBA" id="ARBA00022741"/>
    </source>
</evidence>
<dbReference type="OrthoDB" id="414175at2759"/>
<evidence type="ECO:0000313" key="14">
    <source>
        <dbReference type="EnsemblMetazoa" id="HelroP66826"/>
    </source>
</evidence>
<keyword evidence="9" id="KW-0735">Signal-anchor</keyword>
<organism evidence="14 15">
    <name type="scientific">Helobdella robusta</name>
    <name type="common">Californian leech</name>
    <dbReference type="NCBI Taxonomy" id="6412"/>
    <lineage>
        <taxon>Eukaryota</taxon>
        <taxon>Metazoa</taxon>
        <taxon>Spiralia</taxon>
        <taxon>Lophotrochozoa</taxon>
        <taxon>Annelida</taxon>
        <taxon>Clitellata</taxon>
        <taxon>Hirudinea</taxon>
        <taxon>Rhynchobdellida</taxon>
        <taxon>Glossiphoniidae</taxon>
        <taxon>Helobdella</taxon>
    </lineage>
</organism>
<evidence type="ECO:0000256" key="3">
    <source>
        <dbReference type="ARBA" id="ARBA00006462"/>
    </source>
</evidence>
<name>T1FYR7_HELRO</name>
<dbReference type="AlphaFoldDB" id="T1FYR7"/>
<sequence>LAEKLYDEIRILCWIMTSPLTIQLRAKHISETWGKHCNKVLFMSSENDTHLPAIGLNINEGYDFLWNKTKAAFKYIYTNHLNDADWFVKADDDTYMNIENLRYLITQLKEKSSSYLGRRFKFFFPAGYMSGGAGYVLSKSALHKFVRQGLKAKYSAFCKAEPGGYEDVNMGQCLKYSNIMPIDTRDEKNMERFHPYPPYFILTDLFLDKDDWIFNYSYYPWKTGPPCCSTTTISFHYMLPKDMYQTHYLAYHLKPYGMNRNVTVKY</sequence>
<feature type="domain" description="Fringe-like glycosyltransferase" evidence="12">
    <location>
        <begin position="24"/>
        <end position="175"/>
    </location>
</feature>
<dbReference type="GO" id="GO:0016020">
    <property type="term" value="C:membrane"/>
    <property type="evidence" value="ECO:0007669"/>
    <property type="project" value="UniProtKB-SubCell"/>
</dbReference>
<comment type="pathway">
    <text evidence="2">Protein modification; protein glycosylation.</text>
</comment>
<reference evidence="13 15" key="2">
    <citation type="journal article" date="2013" name="Nature">
        <title>Insights into bilaterian evolution from three spiralian genomes.</title>
        <authorList>
            <person name="Simakov O."/>
            <person name="Marletaz F."/>
            <person name="Cho S.J."/>
            <person name="Edsinger-Gonzales E."/>
            <person name="Havlak P."/>
            <person name="Hellsten U."/>
            <person name="Kuo D.H."/>
            <person name="Larsson T."/>
            <person name="Lv J."/>
            <person name="Arendt D."/>
            <person name="Savage R."/>
            <person name="Osoegawa K."/>
            <person name="de Jong P."/>
            <person name="Grimwood J."/>
            <person name="Chapman J.A."/>
            <person name="Shapiro H."/>
            <person name="Aerts A."/>
            <person name="Otillar R.P."/>
            <person name="Terry A.Y."/>
            <person name="Boore J.L."/>
            <person name="Grigoriev I.V."/>
            <person name="Lindberg D.R."/>
            <person name="Seaver E.C."/>
            <person name="Weisblat D.A."/>
            <person name="Putnam N.H."/>
            <person name="Rokhsar D.S."/>
        </authorList>
    </citation>
    <scope>NUCLEOTIDE SEQUENCE</scope>
</reference>
<dbReference type="EMBL" id="AMQM01001179">
    <property type="status" value="NOT_ANNOTATED_CDS"/>
    <property type="molecule type" value="Genomic_DNA"/>
</dbReference>
<dbReference type="OMA" id="CMESVNV"/>
<dbReference type="FunFam" id="3.90.550.50:FF:000033">
    <property type="entry name" value="GD23186"/>
    <property type="match status" value="1"/>
</dbReference>
<keyword evidence="7" id="KW-0812">Transmembrane</keyword>